<dbReference type="Proteomes" id="UP000481033">
    <property type="component" value="Unassembled WGS sequence"/>
</dbReference>
<dbReference type="Pfam" id="PF03009">
    <property type="entry name" value="GDPD"/>
    <property type="match status" value="1"/>
</dbReference>
<feature type="domain" description="GP-PDE" evidence="2">
    <location>
        <begin position="47"/>
        <end position="334"/>
    </location>
</feature>
<reference evidence="3 4" key="1">
    <citation type="journal article" date="2020" name="Microb. Ecol.">
        <title>Ecogenomics of the Marine Benthic Filamentous Cyanobacterium Adonisia.</title>
        <authorList>
            <person name="Walter J.M."/>
            <person name="Coutinho F.H."/>
            <person name="Leomil L."/>
            <person name="Hargreaves P.I."/>
            <person name="Campeao M.E."/>
            <person name="Vieira V.V."/>
            <person name="Silva B.S."/>
            <person name="Fistarol G.O."/>
            <person name="Salomon P.S."/>
            <person name="Sawabe T."/>
            <person name="Mino S."/>
            <person name="Hosokawa M."/>
            <person name="Miyashita H."/>
            <person name="Maruyama F."/>
            <person name="van Verk M.C."/>
            <person name="Dutilh B.E."/>
            <person name="Thompson C.C."/>
            <person name="Thompson F.L."/>
        </authorList>
    </citation>
    <scope>NUCLEOTIDE SEQUENCE [LARGE SCALE GENOMIC DNA]</scope>
    <source>
        <strain evidence="3 4">CCMR0081</strain>
    </source>
</reference>
<dbReference type="PROSITE" id="PS51704">
    <property type="entry name" value="GP_PDE"/>
    <property type="match status" value="1"/>
</dbReference>
<dbReference type="InterPro" id="IPR030395">
    <property type="entry name" value="GP_PDE_dom"/>
</dbReference>
<dbReference type="CDD" id="cd08613">
    <property type="entry name" value="GDPD_GDE4_like_1"/>
    <property type="match status" value="1"/>
</dbReference>
<dbReference type="EMBL" id="QXHD01000004">
    <property type="protein sequence ID" value="NEZ57962.1"/>
    <property type="molecule type" value="Genomic_DNA"/>
</dbReference>
<accession>A0A6M0RQE9</accession>
<comment type="caution">
    <text evidence="3">The sequence shown here is derived from an EMBL/GenBank/DDBJ whole genome shotgun (WGS) entry which is preliminary data.</text>
</comment>
<dbReference type="SUPFAM" id="SSF51695">
    <property type="entry name" value="PLC-like phosphodiesterases"/>
    <property type="match status" value="1"/>
</dbReference>
<gene>
    <name evidence="3" type="ORF">DXZ20_20400</name>
</gene>
<sequence>MTIGCCSFMVRKRRKFQKLVAIVLMAAIGFLYFSNASFWVKPIGLSPILVAHRGLSQGYDRQGLTNDTCTAERMLSVPHDYLENTLPSMKAAFDYGADIVELDVHPTTDGHFAVFHDWTIDCRTNGAGVTREQTLDSLQALDIGYGYTADGGKTYPFRGRGVGMMPSLDEVFNAFPDRNFVINVKSQDPKEGELLAERLAMLPPERQAQFMVYGADQPVGIIREQFPTIRTLWPRRLKQCLIRYIALGWTGWVPDRCDRNMLLVPANVAPWLWGWPNRFLQRMNNVGTKVFLVGDYNGEGFSQGFDDPERLRDLPSNYAGGIWTDRIDLIGPAVKSRKSFAK</sequence>
<evidence type="ECO:0000256" key="1">
    <source>
        <dbReference type="SAM" id="Phobius"/>
    </source>
</evidence>
<evidence type="ECO:0000259" key="2">
    <source>
        <dbReference type="PROSITE" id="PS51704"/>
    </source>
</evidence>
<dbReference type="GO" id="GO:0008081">
    <property type="term" value="F:phosphoric diester hydrolase activity"/>
    <property type="evidence" value="ECO:0007669"/>
    <property type="project" value="InterPro"/>
</dbReference>
<dbReference type="Gene3D" id="3.20.20.190">
    <property type="entry name" value="Phosphatidylinositol (PI) phosphodiesterase"/>
    <property type="match status" value="1"/>
</dbReference>
<dbReference type="PANTHER" id="PTHR43805:SF1">
    <property type="entry name" value="GP-PDE DOMAIN-CONTAINING PROTEIN"/>
    <property type="match status" value="1"/>
</dbReference>
<feature type="transmembrane region" description="Helical" evidence="1">
    <location>
        <begin position="19"/>
        <end position="40"/>
    </location>
</feature>
<dbReference type="PANTHER" id="PTHR43805">
    <property type="entry name" value="GLYCEROPHOSPHORYL DIESTER PHOSPHODIESTERASE"/>
    <property type="match status" value="1"/>
</dbReference>
<proteinExistence type="predicted"/>
<keyword evidence="1" id="KW-0812">Transmembrane</keyword>
<keyword evidence="1" id="KW-0472">Membrane</keyword>
<dbReference type="AlphaFoldDB" id="A0A6M0RQE9"/>
<evidence type="ECO:0000313" key="3">
    <source>
        <dbReference type="EMBL" id="NEZ57962.1"/>
    </source>
</evidence>
<keyword evidence="1" id="KW-1133">Transmembrane helix</keyword>
<evidence type="ECO:0000313" key="4">
    <source>
        <dbReference type="Proteomes" id="UP000481033"/>
    </source>
</evidence>
<keyword evidence="4" id="KW-1185">Reference proteome</keyword>
<dbReference type="GO" id="GO:0006629">
    <property type="term" value="P:lipid metabolic process"/>
    <property type="evidence" value="ECO:0007669"/>
    <property type="project" value="InterPro"/>
</dbReference>
<name>A0A6M0RQE9_9CYAN</name>
<protein>
    <submittedName>
        <fullName evidence="3">Glycerophosphodiester phosphodiesterase</fullName>
    </submittedName>
</protein>
<organism evidence="3 4">
    <name type="scientific">Adonisia turfae CCMR0081</name>
    <dbReference type="NCBI Taxonomy" id="2292702"/>
    <lineage>
        <taxon>Bacteria</taxon>
        <taxon>Bacillati</taxon>
        <taxon>Cyanobacteriota</taxon>
        <taxon>Adonisia</taxon>
        <taxon>Adonisia turfae</taxon>
    </lineage>
</organism>
<dbReference type="InterPro" id="IPR017946">
    <property type="entry name" value="PLC-like_Pdiesterase_TIM-brl"/>
</dbReference>